<evidence type="ECO:0000313" key="3">
    <source>
        <dbReference type="EMBL" id="CAF0854013.1"/>
    </source>
</evidence>
<evidence type="ECO:0000313" key="2">
    <source>
        <dbReference type="EMBL" id="CAF0797018.1"/>
    </source>
</evidence>
<reference evidence="2" key="1">
    <citation type="submission" date="2021-02" db="EMBL/GenBank/DDBJ databases">
        <authorList>
            <person name="Nowell W R."/>
        </authorList>
    </citation>
    <scope>NUCLEOTIDE SEQUENCE</scope>
</reference>
<organism evidence="2 6">
    <name type="scientific">Didymodactylos carnosus</name>
    <dbReference type="NCBI Taxonomy" id="1234261"/>
    <lineage>
        <taxon>Eukaryota</taxon>
        <taxon>Metazoa</taxon>
        <taxon>Spiralia</taxon>
        <taxon>Gnathifera</taxon>
        <taxon>Rotifera</taxon>
        <taxon>Eurotatoria</taxon>
        <taxon>Bdelloidea</taxon>
        <taxon>Philodinida</taxon>
        <taxon>Philodinidae</taxon>
        <taxon>Didymodactylos</taxon>
    </lineage>
</organism>
<keyword evidence="6" id="KW-1185">Reference proteome</keyword>
<dbReference type="AlphaFoldDB" id="A0A813SBM8"/>
<dbReference type="OrthoDB" id="9983120at2759"/>
<dbReference type="PANTHER" id="PTHR13030:SF8">
    <property type="entry name" value="ADP-RIBOSE PYROPHOSPHATASE, MITOCHONDRIAL"/>
    <property type="match status" value="1"/>
</dbReference>
<evidence type="ECO:0000313" key="4">
    <source>
        <dbReference type="EMBL" id="CAF3581765.1"/>
    </source>
</evidence>
<dbReference type="Pfam" id="PF25969">
    <property type="entry name" value="NUDT9_N"/>
    <property type="match status" value="1"/>
</dbReference>
<accession>A0A813SBM8</accession>
<feature type="region of interest" description="Disordered" evidence="1">
    <location>
        <begin position="301"/>
        <end position="349"/>
    </location>
</feature>
<dbReference type="Proteomes" id="UP000677228">
    <property type="component" value="Unassembled WGS sequence"/>
</dbReference>
<proteinExistence type="predicted"/>
<dbReference type="Proteomes" id="UP000682733">
    <property type="component" value="Unassembled WGS sequence"/>
</dbReference>
<dbReference type="Proteomes" id="UP000681722">
    <property type="component" value="Unassembled WGS sequence"/>
</dbReference>
<dbReference type="Proteomes" id="UP000663829">
    <property type="component" value="Unassembled WGS sequence"/>
</dbReference>
<dbReference type="SUPFAM" id="SSF55811">
    <property type="entry name" value="Nudix"/>
    <property type="match status" value="1"/>
</dbReference>
<sequence>MTTGSDNSHSTIELEFSESVLQMFAANNFSDNECPTSTSIDNIRNCVSSPSSSGDINKTQLNLIIQSESNDKHNCGEGSSKRQSVKRSSSIIALSQPKKRFNTSYESKNDMPFLLTASMDAGLQHDCGVISLNSNAISTTVAQTKRSIIHENIDNQSKLHNNKIATTKYNDDLINLDGLEKRNFNLIQCRGIVLVRQQNEKQQQSLKDLNIDDYNSKNGNNGLDQIDWLKEFVAQSLNVLRDVMINACMSALTTSKVERTTNLEKQVFGDERDHLQTSESEQNMRRVVSHAKRQKNIFKHKKLTDRNCSENSKDSSASRGTWPRKTTKLLNSKQKKQIAQMAPSNSHYRRIDNEKRRHSQHRPPQNNNDYTFLRMSYDEENNRKQLSTGGNGKHHSSTLVRFRPMMIDDNQIENHWKDIIRIHHRARTSPYPTCPELYRLTIGDHCVPWSNECQNYDPPNYTAHEIMINLGADPDIQLNSEIELHFNTLDGAVDRRSVYKHYKVRNGLPLNPIGRTGLIGRGCLLRWGPNIYHYVILCRWKRDLYGNILLHPTDGRKILEVLLEIQERGRETTDLVITGGLRMLGQKFPPQLQDRLERFVQSARGRFSGINVNNINRLFDKQPSVWKGAYFDDARNTDNAWIELLIEFLMDDDILTSCIPKLTLEQLNKLQQPRFIWKEVKSDIEVGPKTHLRLLRNLTEKLGAHF</sequence>
<feature type="compositionally biased region" description="Basic and acidic residues" evidence="1">
    <location>
        <begin position="304"/>
        <end position="313"/>
    </location>
</feature>
<dbReference type="InterPro" id="IPR039989">
    <property type="entry name" value="NUDT9"/>
</dbReference>
<protein>
    <submittedName>
        <fullName evidence="2">Uncharacterized protein</fullName>
    </submittedName>
</protein>
<evidence type="ECO:0000256" key="1">
    <source>
        <dbReference type="SAM" id="MobiDB-lite"/>
    </source>
</evidence>
<dbReference type="EMBL" id="CAJOBA010002301">
    <property type="protein sequence ID" value="CAF3639152.1"/>
    <property type="molecule type" value="Genomic_DNA"/>
</dbReference>
<feature type="region of interest" description="Disordered" evidence="1">
    <location>
        <begin position="68"/>
        <end position="90"/>
    </location>
</feature>
<comment type="caution">
    <text evidence="2">The sequence shown here is derived from an EMBL/GenBank/DDBJ whole genome shotgun (WGS) entry which is preliminary data.</text>
</comment>
<dbReference type="EMBL" id="CAJOBC010000401">
    <property type="protein sequence ID" value="CAF3581765.1"/>
    <property type="molecule type" value="Genomic_DNA"/>
</dbReference>
<gene>
    <name evidence="2" type="ORF">GPM918_LOCUS3310</name>
    <name evidence="3" type="ORF">OVA965_LOCUS7292</name>
    <name evidence="4" type="ORF">SRO942_LOCUS3310</name>
    <name evidence="5" type="ORF">TMI583_LOCUS7288</name>
</gene>
<dbReference type="InterPro" id="IPR015797">
    <property type="entry name" value="NUDIX_hydrolase-like_dom_sf"/>
</dbReference>
<name>A0A813SBM8_9BILA</name>
<dbReference type="PANTHER" id="PTHR13030">
    <property type="entry name" value="NUDIX HYDROLASE"/>
    <property type="match status" value="1"/>
</dbReference>
<dbReference type="EMBL" id="CAJNOK010002301">
    <property type="protein sequence ID" value="CAF0854013.1"/>
    <property type="molecule type" value="Genomic_DNA"/>
</dbReference>
<dbReference type="GO" id="GO:0047631">
    <property type="term" value="F:ADP-ribose diphosphatase activity"/>
    <property type="evidence" value="ECO:0007669"/>
    <property type="project" value="InterPro"/>
</dbReference>
<dbReference type="EMBL" id="CAJNOQ010000401">
    <property type="protein sequence ID" value="CAF0797018.1"/>
    <property type="molecule type" value="Genomic_DNA"/>
</dbReference>
<evidence type="ECO:0000313" key="5">
    <source>
        <dbReference type="EMBL" id="CAF3639152.1"/>
    </source>
</evidence>
<dbReference type="Gene3D" id="3.90.79.10">
    <property type="entry name" value="Nucleoside Triphosphate Pyrophosphohydrolase"/>
    <property type="match status" value="1"/>
</dbReference>
<evidence type="ECO:0000313" key="6">
    <source>
        <dbReference type="Proteomes" id="UP000663829"/>
    </source>
</evidence>